<keyword evidence="3" id="KW-1185">Reference proteome</keyword>
<gene>
    <name evidence="2" type="ORF">BIV57_13305</name>
</gene>
<sequence>MTTTVARHLRPVPVDPGDWPARPHPVPGGYAFDLPTRHLRFHLHLPTGRFTIAWHRLAAGQPAAEDFPPPGPGTSVWVPDATLTAPPEHCPNMVWPLVGHRTADQANHLIHRLAPTAALLLATLIDLPGCPAALDWSCTAAAACEAIAEACRRKEAASADFDPCAHHPDLVDCAEAMDAAPHLIEPAWRSAGTAELDRAARQLAARRLDQPLARAMQLRCGRPVRPGARLVGARRWLHAYRDAARTRGPVPIAATTYFAARPEPGAAGLPADADDVALAARAAAAEQAAAEGGHTVLDATAHLRAGRAAARARIRARLDTAADASAAAPRLAQVGLALQILAWNDPQDGADDAERIAGVARRAGLQPQMLSAVRARALAPPTTSTASRQT</sequence>
<dbReference type="STRING" id="1428644.BIV57_13305"/>
<dbReference type="EMBL" id="MLCF01000067">
    <property type="protein sequence ID" value="OIV36965.1"/>
    <property type="molecule type" value="Genomic_DNA"/>
</dbReference>
<reference evidence="2 3" key="1">
    <citation type="submission" date="2016-10" db="EMBL/GenBank/DDBJ databases">
        <title>Genome sequence of Streptomyces gilvigriseus MUSC 26.</title>
        <authorList>
            <person name="Lee L.-H."/>
            <person name="Ser H.-L."/>
        </authorList>
    </citation>
    <scope>NUCLEOTIDE SEQUENCE [LARGE SCALE GENOMIC DNA]</scope>
    <source>
        <strain evidence="2 3">MUSC 26</strain>
    </source>
</reference>
<comment type="caution">
    <text evidence="2">The sequence shown here is derived from an EMBL/GenBank/DDBJ whole genome shotgun (WGS) entry which is preliminary data.</text>
</comment>
<organism evidence="2 3">
    <name type="scientific">Mangrovactinospora gilvigrisea</name>
    <dbReference type="NCBI Taxonomy" id="1428644"/>
    <lineage>
        <taxon>Bacteria</taxon>
        <taxon>Bacillati</taxon>
        <taxon>Actinomycetota</taxon>
        <taxon>Actinomycetes</taxon>
        <taxon>Kitasatosporales</taxon>
        <taxon>Streptomycetaceae</taxon>
        <taxon>Mangrovactinospora</taxon>
    </lineage>
</organism>
<dbReference type="AlphaFoldDB" id="A0A1J7BEG6"/>
<evidence type="ECO:0000313" key="2">
    <source>
        <dbReference type="EMBL" id="OIV36965.1"/>
    </source>
</evidence>
<evidence type="ECO:0000313" key="3">
    <source>
        <dbReference type="Proteomes" id="UP000243342"/>
    </source>
</evidence>
<dbReference type="Proteomes" id="UP000243342">
    <property type="component" value="Unassembled WGS sequence"/>
</dbReference>
<name>A0A1J7BEG6_9ACTN</name>
<evidence type="ECO:0000256" key="1">
    <source>
        <dbReference type="SAM" id="MobiDB-lite"/>
    </source>
</evidence>
<protein>
    <submittedName>
        <fullName evidence="2">Uncharacterized protein</fullName>
    </submittedName>
</protein>
<proteinExistence type="predicted"/>
<accession>A0A1J7BEG6</accession>
<dbReference type="RefSeq" id="WP_071657039.1">
    <property type="nucleotide sequence ID" value="NZ_MLCF01000067.1"/>
</dbReference>
<feature type="region of interest" description="Disordered" evidence="1">
    <location>
        <begin position="1"/>
        <end position="20"/>
    </location>
</feature>